<reference evidence="1 2" key="1">
    <citation type="submission" date="2016-10" db="EMBL/GenBank/DDBJ databases">
        <authorList>
            <person name="Varghese N."/>
            <person name="Submissions S."/>
        </authorList>
    </citation>
    <scope>NUCLEOTIDE SEQUENCE [LARGE SCALE GENOMIC DNA]</scope>
    <source>
        <strain evidence="1 2">DSM 16643</strain>
    </source>
</reference>
<evidence type="ECO:0000313" key="1">
    <source>
        <dbReference type="EMBL" id="SDA59286.1"/>
    </source>
</evidence>
<accession>A0A1G5WNQ4</accession>
<proteinExistence type="predicted"/>
<name>A0A1G5WNQ4_9EURY</name>
<protein>
    <submittedName>
        <fullName evidence="1">Uncharacterized protein</fullName>
    </submittedName>
</protein>
<evidence type="ECO:0000313" key="2">
    <source>
        <dbReference type="Proteomes" id="UP000323439"/>
    </source>
</evidence>
<organism evidence="1 2">
    <name type="scientific">Methanobrevibacter millerae</name>
    <dbReference type="NCBI Taxonomy" id="230361"/>
    <lineage>
        <taxon>Archaea</taxon>
        <taxon>Methanobacteriati</taxon>
        <taxon>Methanobacteriota</taxon>
        <taxon>Methanomada group</taxon>
        <taxon>Methanobacteria</taxon>
        <taxon>Methanobacteriales</taxon>
        <taxon>Methanobacteriaceae</taxon>
        <taxon>Methanobrevibacter</taxon>
    </lineage>
</organism>
<gene>
    <name evidence="1" type="ORF">SAMN02910315_01509</name>
</gene>
<dbReference type="EMBL" id="FMXB01000011">
    <property type="protein sequence ID" value="SDA59286.1"/>
    <property type="molecule type" value="Genomic_DNA"/>
</dbReference>
<dbReference type="Proteomes" id="UP000323439">
    <property type="component" value="Unassembled WGS sequence"/>
</dbReference>
<keyword evidence="2" id="KW-1185">Reference proteome</keyword>
<sequence>MTITQINICQYYKLNEEEWHDNFLVYLDEKLANWDFRNYWKSNEDSKTNLIGGHHNEYLDIIRKKVSYDVYHLDDAKINVFLEKLNDFEDIFKPNSEPTFFAKLTYSVCVEFYDENGMWFNNIFWQFPKNWIDFGILLEYLIGFDVLNIDYSKQFITTINYDIKKEGIFDLTTNRKLDLKKINFKHYSSDYSFFTKFCIDFQESKMYRLFDDNCVFSSQNLTDFELNKINELLIEHNIFLWNQKESWAPVNEDNPQCMWDIELIFDNDAIFHAGSSDSYTLTYFDFGSALLDLFGKDLLKIAEPDYGKFKCKYALKYECNQYKKGFIEGLNFGALEVIENNKFEIAKYMFYEGWSFDAISEITGLNFDEIKSLPLH</sequence>
<dbReference type="AlphaFoldDB" id="A0A1G5WNQ4"/>